<sequence>MYAVKVVLLPSAAPPVAMPSDQRLSAVAEHTRTDPRPGIAHVSLARWGRRLVGMTFVEAGSLDEALDRARDGWAEWLSLPGLLPDWELGDCRPDRYLYGEPRGGRVA</sequence>
<reference evidence="1 2" key="1">
    <citation type="submission" date="2020-08" db="EMBL/GenBank/DDBJ databases">
        <title>A novel species.</title>
        <authorList>
            <person name="Gao J."/>
        </authorList>
    </citation>
    <scope>NUCLEOTIDE SEQUENCE [LARGE SCALE GENOMIC DNA]</scope>
    <source>
        <strain evidence="1 2">CRXT-G-22</strain>
    </source>
</reference>
<dbReference type="RefSeq" id="WP_187749653.1">
    <property type="nucleotide sequence ID" value="NZ_CP060828.1"/>
</dbReference>
<protein>
    <submittedName>
        <fullName evidence="1">Uncharacterized protein</fullName>
    </submittedName>
</protein>
<evidence type="ECO:0000313" key="2">
    <source>
        <dbReference type="Proteomes" id="UP000516052"/>
    </source>
</evidence>
<proteinExistence type="predicted"/>
<gene>
    <name evidence="1" type="ORF">IAG44_26930</name>
</gene>
<keyword evidence="2" id="KW-1185">Reference proteome</keyword>
<dbReference type="EMBL" id="CP060828">
    <property type="protein sequence ID" value="QNP72702.1"/>
    <property type="molecule type" value="Genomic_DNA"/>
</dbReference>
<accession>A0A7H0IIT6</accession>
<organism evidence="1 2">
    <name type="scientific">Streptomyces roseirectus</name>
    <dbReference type="NCBI Taxonomy" id="2768066"/>
    <lineage>
        <taxon>Bacteria</taxon>
        <taxon>Bacillati</taxon>
        <taxon>Actinomycetota</taxon>
        <taxon>Actinomycetes</taxon>
        <taxon>Kitasatosporales</taxon>
        <taxon>Streptomycetaceae</taxon>
        <taxon>Streptomyces</taxon>
    </lineage>
</organism>
<dbReference type="KEGG" id="sroi:IAG44_26930"/>
<evidence type="ECO:0000313" key="1">
    <source>
        <dbReference type="EMBL" id="QNP72702.1"/>
    </source>
</evidence>
<name>A0A7H0IIT6_9ACTN</name>
<dbReference type="Proteomes" id="UP000516052">
    <property type="component" value="Chromosome"/>
</dbReference>
<dbReference type="AlphaFoldDB" id="A0A7H0IIT6"/>